<dbReference type="SUPFAM" id="SSF51445">
    <property type="entry name" value="(Trans)glycosidases"/>
    <property type="match status" value="1"/>
</dbReference>
<dbReference type="InterPro" id="IPR043534">
    <property type="entry name" value="EBDG/EBM"/>
</dbReference>
<gene>
    <name evidence="8" type="ORF">FPE01S_01_16350</name>
</gene>
<dbReference type="AlphaFoldDB" id="A0A0E9MZR3"/>
<dbReference type="Pfam" id="PF02836">
    <property type="entry name" value="Glyco_hydro_2_C"/>
    <property type="match status" value="1"/>
</dbReference>
<dbReference type="OrthoDB" id="9801077at2"/>
<dbReference type="InterPro" id="IPR006102">
    <property type="entry name" value="Ig-like_GH2"/>
</dbReference>
<dbReference type="Pfam" id="PF00703">
    <property type="entry name" value="Glyco_hydro_2"/>
    <property type="match status" value="1"/>
</dbReference>
<dbReference type="InterPro" id="IPR013783">
    <property type="entry name" value="Ig-like_fold"/>
</dbReference>
<organism evidence="8 9">
    <name type="scientific">Flavihumibacter petaseus NBRC 106054</name>
    <dbReference type="NCBI Taxonomy" id="1220578"/>
    <lineage>
        <taxon>Bacteria</taxon>
        <taxon>Pseudomonadati</taxon>
        <taxon>Bacteroidota</taxon>
        <taxon>Chitinophagia</taxon>
        <taxon>Chitinophagales</taxon>
        <taxon>Chitinophagaceae</taxon>
        <taxon>Flavihumibacter</taxon>
    </lineage>
</organism>
<dbReference type="Pfam" id="PF22666">
    <property type="entry name" value="Glyco_hydro_2_N2"/>
    <property type="match status" value="1"/>
</dbReference>
<dbReference type="Pfam" id="PF18368">
    <property type="entry name" value="Ig_GlcNase"/>
    <property type="match status" value="1"/>
</dbReference>
<feature type="domain" description="Glycoside hydrolase family 2 catalytic" evidence="5">
    <location>
        <begin position="354"/>
        <end position="506"/>
    </location>
</feature>
<reference evidence="8 9" key="1">
    <citation type="submission" date="2015-04" db="EMBL/GenBank/DDBJ databases">
        <title>Whole genome shotgun sequence of Flavihumibacter petaseus NBRC 106054.</title>
        <authorList>
            <person name="Miyazawa S."/>
            <person name="Hosoyama A."/>
            <person name="Hashimoto M."/>
            <person name="Noguchi M."/>
            <person name="Tsuchikane K."/>
            <person name="Ohji S."/>
            <person name="Yamazoe A."/>
            <person name="Ichikawa N."/>
            <person name="Kimura A."/>
            <person name="Fujita N."/>
        </authorList>
    </citation>
    <scope>NUCLEOTIDE SEQUENCE [LARGE SCALE GENOMIC DNA]</scope>
    <source>
        <strain evidence="8 9">NBRC 106054</strain>
    </source>
</reference>
<evidence type="ECO:0000256" key="2">
    <source>
        <dbReference type="ARBA" id="ARBA00022801"/>
    </source>
</evidence>
<keyword evidence="9" id="KW-1185">Reference proteome</keyword>
<dbReference type="InterPro" id="IPR006103">
    <property type="entry name" value="Glyco_hydro_2_cat"/>
</dbReference>
<dbReference type="InterPro" id="IPR036156">
    <property type="entry name" value="Beta-gal/glucu_dom_sf"/>
</dbReference>
<dbReference type="RefSeq" id="WP_046368274.1">
    <property type="nucleotide sequence ID" value="NZ_BBWV01000001.1"/>
</dbReference>
<feature type="domain" description="Exo-beta-D-glucosaminidase Ig-fold" evidence="6">
    <location>
        <begin position="766"/>
        <end position="882"/>
    </location>
</feature>
<dbReference type="PANTHER" id="PTHR43536:SF1">
    <property type="entry name" value="MANNOSYLGLYCOPROTEIN ENDO-BETA-MANNOSIDASE"/>
    <property type="match status" value="1"/>
</dbReference>
<dbReference type="Gene3D" id="2.60.120.260">
    <property type="entry name" value="Galactose-binding domain-like"/>
    <property type="match status" value="1"/>
</dbReference>
<keyword evidence="2" id="KW-0378">Hydrolase</keyword>
<evidence type="ECO:0000256" key="3">
    <source>
        <dbReference type="ARBA" id="ARBA00023295"/>
    </source>
</evidence>
<evidence type="ECO:0000259" key="7">
    <source>
        <dbReference type="Pfam" id="PF22666"/>
    </source>
</evidence>
<evidence type="ECO:0000313" key="9">
    <source>
        <dbReference type="Proteomes" id="UP000033121"/>
    </source>
</evidence>
<dbReference type="Gene3D" id="3.20.20.80">
    <property type="entry name" value="Glycosidases"/>
    <property type="match status" value="1"/>
</dbReference>
<evidence type="ECO:0000259" key="6">
    <source>
        <dbReference type="Pfam" id="PF18368"/>
    </source>
</evidence>
<dbReference type="SUPFAM" id="SSF49303">
    <property type="entry name" value="beta-Galactosidase/glucuronidase domain"/>
    <property type="match status" value="3"/>
</dbReference>
<feature type="domain" description="Glycoside hydrolase family 2 immunoglobulin-like beta-sandwich" evidence="4">
    <location>
        <begin position="248"/>
        <end position="339"/>
    </location>
</feature>
<evidence type="ECO:0000313" key="8">
    <source>
        <dbReference type="EMBL" id="GAO42620.1"/>
    </source>
</evidence>
<accession>A0A0E9MZR3</accession>
<keyword evidence="3" id="KW-0326">Glycosidase</keyword>
<dbReference type="InterPro" id="IPR017853">
    <property type="entry name" value="GH"/>
</dbReference>
<dbReference type="Gene3D" id="2.60.40.10">
    <property type="entry name" value="Immunoglobulins"/>
    <property type="match status" value="3"/>
</dbReference>
<proteinExistence type="inferred from homology"/>
<dbReference type="EMBL" id="BBWV01000001">
    <property type="protein sequence ID" value="GAO42620.1"/>
    <property type="molecule type" value="Genomic_DNA"/>
</dbReference>
<dbReference type="PANTHER" id="PTHR43536">
    <property type="entry name" value="MANNOSYLGLYCOPROTEIN ENDO-BETA-MANNOSIDASE"/>
    <property type="match status" value="1"/>
</dbReference>
<evidence type="ECO:0000259" key="4">
    <source>
        <dbReference type="Pfam" id="PF00703"/>
    </source>
</evidence>
<dbReference type="InterPro" id="IPR041351">
    <property type="entry name" value="Ig_GlcNase"/>
</dbReference>
<dbReference type="STRING" id="1220578.FPE01S_01_16350"/>
<dbReference type="SUPFAM" id="SSF49785">
    <property type="entry name" value="Galactose-binding domain-like"/>
    <property type="match status" value="1"/>
</dbReference>
<dbReference type="InterPro" id="IPR054593">
    <property type="entry name" value="Beta-mannosidase-like_N2"/>
</dbReference>
<dbReference type="GO" id="GO:0005975">
    <property type="term" value="P:carbohydrate metabolic process"/>
    <property type="evidence" value="ECO:0007669"/>
    <property type="project" value="InterPro"/>
</dbReference>
<protein>
    <submittedName>
        <fullName evidence="8">Putative beta-mannosidase</fullName>
    </submittedName>
</protein>
<sequence>MKYWWSLLITCSGFLPLAAQQRYELNSGWTAAPASAVTISGETLSLPGKPGLPGEAAMPAVVPGTVLTTLLDNKKVPDPFYGMNNKQIPDIYFTGPAAYTYWFVKDFKEKAEPGGEVWLQFRGINYSAEIFLNGKRLDPSPIKGMFLRKIYNISQLLAKDGKNRLAVLVHPPDHVGNPNGGQGGDGRIARDLTHQYVAGWDWIQPIPDRNTGIWDKVLIEKTRGVRLHDPHIVTIVPGKRYPGNPQAPATVRIHATLQNPTSRVINGTLKFEADGKTLTKSVTIPPNSDREYSLGEMTIAQPRLWWPNGYGSPELYTGITSFITSSGVTDNDTLKFGIRQVDNQWNAHTRSMQAYVNGQPVFIKGGNWIISDAMLRFSRERYDAEVRFHRDMNLNLIRIWGGALTERPEFYEACDKYGMLVFQDFWFSGDCNGRWIDPMKTDDQWMRRSYPDNHKLVLEAMGDQIRMIRNHPSLAFWCGGNEITPPADILSALKDSLLPALDGTRQLFDYSNSDSMSLNTLGGNGDGPYGIQENGYFWQHRTFPYNSEIGSVGVGDYASLKKFIPAENLVPPVEGRGKDNQVDSVWHYHKYIGYNDQVSRYGPVKDVRDFAMKAQLVNYDQYRALAEGFTARMWDWYTGVMIWKTQNPWTALRGQMYDYYLDVNACLYGLRSGSRPLHIMFNPSDSTVWIANNGFSTVRDLMLRVSVVDIATGKDSLYSMVFNEIGASSAKYYFGMDGFLQKLNKTEGCLVKLQLSDAGQHLLDENIYWLPGRNGKYDALSRLPPSKLTVKVDRLAEHQPGGNATSEETLNVTLTNPENAPVAFFNRVALVRKSTGQRILPTFFDDNYITVMPGTSKTIRVTYPAGSVKGEQLAIEIYGWNLEHRIVPVP</sequence>
<dbReference type="InterPro" id="IPR008979">
    <property type="entry name" value="Galactose-bd-like_sf"/>
</dbReference>
<name>A0A0E9MZR3_9BACT</name>
<comment type="caution">
    <text evidence="8">The sequence shown here is derived from an EMBL/GenBank/DDBJ whole genome shotgun (WGS) entry which is preliminary data.</text>
</comment>
<feature type="domain" description="Beta-mannosidase-like galactose-binding" evidence="7">
    <location>
        <begin position="57"/>
        <end position="214"/>
    </location>
</feature>
<comment type="similarity">
    <text evidence="1">Belongs to the glycosyl hydrolase 2 family.</text>
</comment>
<evidence type="ECO:0000256" key="1">
    <source>
        <dbReference type="ARBA" id="ARBA00007401"/>
    </source>
</evidence>
<dbReference type="Proteomes" id="UP000033121">
    <property type="component" value="Unassembled WGS sequence"/>
</dbReference>
<evidence type="ECO:0000259" key="5">
    <source>
        <dbReference type="Pfam" id="PF02836"/>
    </source>
</evidence>
<dbReference type="GO" id="GO:0004553">
    <property type="term" value="F:hydrolase activity, hydrolyzing O-glycosyl compounds"/>
    <property type="evidence" value="ECO:0007669"/>
    <property type="project" value="InterPro"/>
</dbReference>